<reference evidence="1" key="1">
    <citation type="submission" date="2021-06" db="EMBL/GenBank/DDBJ databases">
        <authorList>
            <person name="Kallberg Y."/>
            <person name="Tangrot J."/>
            <person name="Rosling A."/>
        </authorList>
    </citation>
    <scope>NUCLEOTIDE SEQUENCE</scope>
    <source>
        <strain evidence="1">UK204</strain>
    </source>
</reference>
<name>A0A9N9I5X7_9GLOM</name>
<dbReference type="AlphaFoldDB" id="A0A9N9I5X7"/>
<organism evidence="1 2">
    <name type="scientific">Funneliformis caledonium</name>
    <dbReference type="NCBI Taxonomy" id="1117310"/>
    <lineage>
        <taxon>Eukaryota</taxon>
        <taxon>Fungi</taxon>
        <taxon>Fungi incertae sedis</taxon>
        <taxon>Mucoromycota</taxon>
        <taxon>Glomeromycotina</taxon>
        <taxon>Glomeromycetes</taxon>
        <taxon>Glomerales</taxon>
        <taxon>Glomeraceae</taxon>
        <taxon>Funneliformis</taxon>
    </lineage>
</organism>
<sequence>MSAASLWHISSINYEFGEITINEYTQMSTKSAERHLPSLGDQSFRLRIQLQFMDYC</sequence>
<protein>
    <submittedName>
        <fullName evidence="1">11430_t:CDS:1</fullName>
    </submittedName>
</protein>
<keyword evidence="2" id="KW-1185">Reference proteome</keyword>
<comment type="caution">
    <text evidence="1">The sequence shown here is derived from an EMBL/GenBank/DDBJ whole genome shotgun (WGS) entry which is preliminary data.</text>
</comment>
<dbReference type="Proteomes" id="UP000789570">
    <property type="component" value="Unassembled WGS sequence"/>
</dbReference>
<proteinExistence type="predicted"/>
<evidence type="ECO:0000313" key="1">
    <source>
        <dbReference type="EMBL" id="CAG8721954.1"/>
    </source>
</evidence>
<dbReference type="EMBL" id="CAJVPQ010010335">
    <property type="protein sequence ID" value="CAG8721954.1"/>
    <property type="molecule type" value="Genomic_DNA"/>
</dbReference>
<accession>A0A9N9I5X7</accession>
<gene>
    <name evidence="1" type="ORF">FCALED_LOCUS14433</name>
</gene>
<feature type="non-terminal residue" evidence="1">
    <location>
        <position position="1"/>
    </location>
</feature>
<evidence type="ECO:0000313" key="2">
    <source>
        <dbReference type="Proteomes" id="UP000789570"/>
    </source>
</evidence>